<dbReference type="PANTHER" id="PTHR42080:SF1">
    <property type="entry name" value="SRR1-LIKE DOMAIN-CONTAINING PROTEIN"/>
    <property type="match status" value="1"/>
</dbReference>
<accession>A0A6A5R3X5</accession>
<keyword evidence="4" id="KW-1185">Reference proteome</keyword>
<dbReference type="AlphaFoldDB" id="A0A6A5R3X5"/>
<dbReference type="Pfam" id="PF07985">
    <property type="entry name" value="SRR1"/>
    <property type="match status" value="1"/>
</dbReference>
<dbReference type="PANTHER" id="PTHR42080">
    <property type="entry name" value="SRR1 DOMAIN-CONTAINING PROTEIN"/>
    <property type="match status" value="1"/>
</dbReference>
<sequence>MEEDSEDEDDDEDDDYDEDEEDFATGTKFDLIALEKDQDHKPIFTKALLQRIASEVSAINIQQSQPVSQRTQTTLHFQPPAGPPVKIWEARDNTNSVSVHYKTRVETSPSFQTRFNKALTKSKDLRSLNPNMSEAEFCHNTAPYFLTSWLRMPSDRHKDASTLTRWRTRLSHTQTLWAQSSSCSQMQRIVRSGATRLHRPITKIVCVGLGALDSRPAWYQSALQHMTVFSLAAELDAVNKAKFPAAPAVSIIASDPCYDQLDWILLRGLTSARITFGLSDPETLLAIDGNALVVTAFLPVGMPLMQIVADLWAAKREDGPGLIIGDRMEELSLERKEYCLRNRGSPGVARMLTYGYFASREKIVDMEEDLRRDVKGETGGSYYWLQKMGIWLRKD</sequence>
<feature type="domain" description="SRR1-like" evidence="2">
    <location>
        <begin position="197"/>
        <end position="335"/>
    </location>
</feature>
<dbReference type="InterPro" id="IPR012942">
    <property type="entry name" value="SRR1-like"/>
</dbReference>
<evidence type="ECO:0000256" key="1">
    <source>
        <dbReference type="SAM" id="MobiDB-lite"/>
    </source>
</evidence>
<dbReference type="OrthoDB" id="5230585at2759"/>
<feature type="region of interest" description="Disordered" evidence="1">
    <location>
        <begin position="1"/>
        <end position="24"/>
    </location>
</feature>
<evidence type="ECO:0000259" key="2">
    <source>
        <dbReference type="Pfam" id="PF07985"/>
    </source>
</evidence>
<dbReference type="EMBL" id="ML979132">
    <property type="protein sequence ID" value="KAF1921486.1"/>
    <property type="molecule type" value="Genomic_DNA"/>
</dbReference>
<reference evidence="3" key="1">
    <citation type="journal article" date="2020" name="Stud. Mycol.">
        <title>101 Dothideomycetes genomes: a test case for predicting lifestyles and emergence of pathogens.</title>
        <authorList>
            <person name="Haridas S."/>
            <person name="Albert R."/>
            <person name="Binder M."/>
            <person name="Bloem J."/>
            <person name="Labutti K."/>
            <person name="Salamov A."/>
            <person name="Andreopoulos B."/>
            <person name="Baker S."/>
            <person name="Barry K."/>
            <person name="Bills G."/>
            <person name="Bluhm B."/>
            <person name="Cannon C."/>
            <person name="Castanera R."/>
            <person name="Culley D."/>
            <person name="Daum C."/>
            <person name="Ezra D."/>
            <person name="Gonzalez J."/>
            <person name="Henrissat B."/>
            <person name="Kuo A."/>
            <person name="Liang C."/>
            <person name="Lipzen A."/>
            <person name="Lutzoni F."/>
            <person name="Magnuson J."/>
            <person name="Mondo S."/>
            <person name="Nolan M."/>
            <person name="Ohm R."/>
            <person name="Pangilinan J."/>
            <person name="Park H.-J."/>
            <person name="Ramirez L."/>
            <person name="Alfaro M."/>
            <person name="Sun H."/>
            <person name="Tritt A."/>
            <person name="Yoshinaga Y."/>
            <person name="Zwiers L.-H."/>
            <person name="Turgeon B."/>
            <person name="Goodwin S."/>
            <person name="Spatafora J."/>
            <person name="Crous P."/>
            <person name="Grigoriev I."/>
        </authorList>
    </citation>
    <scope>NUCLEOTIDE SEQUENCE</scope>
    <source>
        <strain evidence="3">HMLAC05119</strain>
    </source>
</reference>
<proteinExistence type="predicted"/>
<evidence type="ECO:0000313" key="3">
    <source>
        <dbReference type="EMBL" id="KAF1921486.1"/>
    </source>
</evidence>
<evidence type="ECO:0000313" key="4">
    <source>
        <dbReference type="Proteomes" id="UP000800096"/>
    </source>
</evidence>
<protein>
    <recommendedName>
        <fullName evidence="2">SRR1-like domain-containing protein</fullName>
    </recommendedName>
</protein>
<feature type="compositionally biased region" description="Acidic residues" evidence="1">
    <location>
        <begin position="1"/>
        <end position="23"/>
    </location>
</feature>
<dbReference type="Proteomes" id="UP000800096">
    <property type="component" value="Unassembled WGS sequence"/>
</dbReference>
<organism evidence="3 4">
    <name type="scientific">Ampelomyces quisqualis</name>
    <name type="common">Powdery mildew agent</name>
    <dbReference type="NCBI Taxonomy" id="50730"/>
    <lineage>
        <taxon>Eukaryota</taxon>
        <taxon>Fungi</taxon>
        <taxon>Dikarya</taxon>
        <taxon>Ascomycota</taxon>
        <taxon>Pezizomycotina</taxon>
        <taxon>Dothideomycetes</taxon>
        <taxon>Pleosporomycetidae</taxon>
        <taxon>Pleosporales</taxon>
        <taxon>Pleosporineae</taxon>
        <taxon>Phaeosphaeriaceae</taxon>
        <taxon>Ampelomyces</taxon>
    </lineage>
</organism>
<gene>
    <name evidence="3" type="ORF">BDU57DRAFT_439708</name>
</gene>
<name>A0A6A5R3X5_AMPQU</name>